<feature type="compositionally biased region" description="Low complexity" evidence="1">
    <location>
        <begin position="1733"/>
        <end position="1742"/>
    </location>
</feature>
<feature type="region of interest" description="Disordered" evidence="1">
    <location>
        <begin position="506"/>
        <end position="573"/>
    </location>
</feature>
<feature type="compositionally biased region" description="Polar residues" evidence="1">
    <location>
        <begin position="1091"/>
        <end position="1103"/>
    </location>
</feature>
<dbReference type="STRING" id="49390.A0A068VCK1"/>
<keyword evidence="3" id="KW-1185">Reference proteome</keyword>
<feature type="compositionally biased region" description="Polar residues" evidence="1">
    <location>
        <begin position="1425"/>
        <end position="1463"/>
    </location>
</feature>
<feature type="region of interest" description="Disordered" evidence="1">
    <location>
        <begin position="1425"/>
        <end position="1515"/>
    </location>
</feature>
<feature type="region of interest" description="Disordered" evidence="1">
    <location>
        <begin position="1733"/>
        <end position="1754"/>
    </location>
</feature>
<evidence type="ECO:0008006" key="4">
    <source>
        <dbReference type="Google" id="ProtNLM"/>
    </source>
</evidence>
<evidence type="ECO:0000313" key="3">
    <source>
        <dbReference type="Proteomes" id="UP000295252"/>
    </source>
</evidence>
<dbReference type="Proteomes" id="UP000295252">
    <property type="component" value="Chromosome I"/>
</dbReference>
<dbReference type="GO" id="GO:0006405">
    <property type="term" value="P:RNA export from nucleus"/>
    <property type="evidence" value="ECO:0007669"/>
    <property type="project" value="InterPro"/>
</dbReference>
<proteinExistence type="predicted"/>
<gene>
    <name evidence="2" type="ORF">GSCOC_T00012399001</name>
</gene>
<evidence type="ECO:0000256" key="1">
    <source>
        <dbReference type="SAM" id="MobiDB-lite"/>
    </source>
</evidence>
<dbReference type="PANTHER" id="PTHR34418:SF3">
    <property type="entry name" value="NUCLEAR PORE COMPLEX PROTEIN NUP214"/>
    <property type="match status" value="1"/>
</dbReference>
<reference evidence="3" key="1">
    <citation type="journal article" date="2014" name="Science">
        <title>The coffee genome provides insight into the convergent evolution of caffeine biosynthesis.</title>
        <authorList>
            <person name="Denoeud F."/>
            <person name="Carretero-Paulet L."/>
            <person name="Dereeper A."/>
            <person name="Droc G."/>
            <person name="Guyot R."/>
            <person name="Pietrella M."/>
            <person name="Zheng C."/>
            <person name="Alberti A."/>
            <person name="Anthony F."/>
            <person name="Aprea G."/>
            <person name="Aury J.M."/>
            <person name="Bento P."/>
            <person name="Bernard M."/>
            <person name="Bocs S."/>
            <person name="Campa C."/>
            <person name="Cenci A."/>
            <person name="Combes M.C."/>
            <person name="Crouzillat D."/>
            <person name="Da Silva C."/>
            <person name="Daddiego L."/>
            <person name="De Bellis F."/>
            <person name="Dussert S."/>
            <person name="Garsmeur O."/>
            <person name="Gayraud T."/>
            <person name="Guignon V."/>
            <person name="Jahn K."/>
            <person name="Jamilloux V."/>
            <person name="Joet T."/>
            <person name="Labadie K."/>
            <person name="Lan T."/>
            <person name="Leclercq J."/>
            <person name="Lepelley M."/>
            <person name="Leroy T."/>
            <person name="Li L.T."/>
            <person name="Librado P."/>
            <person name="Lopez L."/>
            <person name="Munoz A."/>
            <person name="Noel B."/>
            <person name="Pallavicini A."/>
            <person name="Perrotta G."/>
            <person name="Poncet V."/>
            <person name="Pot D."/>
            <person name="Priyono X."/>
            <person name="Rigoreau M."/>
            <person name="Rouard M."/>
            <person name="Rozas J."/>
            <person name="Tranchant-Dubreuil C."/>
            <person name="VanBuren R."/>
            <person name="Zhang Q."/>
            <person name="Andrade A.C."/>
            <person name="Argout X."/>
            <person name="Bertrand B."/>
            <person name="de Kochko A."/>
            <person name="Graziosi G."/>
            <person name="Henry R.J."/>
            <person name="Jayarama X."/>
            <person name="Ming R."/>
            <person name="Nagai C."/>
            <person name="Rounsley S."/>
            <person name="Sankoff D."/>
            <person name="Giuliano G."/>
            <person name="Albert V.A."/>
            <person name="Wincker P."/>
            <person name="Lashermes P."/>
        </authorList>
    </citation>
    <scope>NUCLEOTIDE SEQUENCE [LARGE SCALE GENOMIC DNA]</scope>
    <source>
        <strain evidence="3">cv. DH200-94</strain>
    </source>
</reference>
<feature type="region of interest" description="Disordered" evidence="1">
    <location>
        <begin position="1637"/>
        <end position="1658"/>
    </location>
</feature>
<feature type="compositionally biased region" description="Basic and acidic residues" evidence="1">
    <location>
        <begin position="511"/>
        <end position="537"/>
    </location>
</feature>
<dbReference type="Gramene" id="CDP18570">
    <property type="protein sequence ID" value="CDP18570"/>
    <property type="gene ID" value="GSCOC_T00012399001"/>
</dbReference>
<dbReference type="OMA" id="KWVKESA"/>
<feature type="compositionally biased region" description="Polar residues" evidence="1">
    <location>
        <begin position="1475"/>
        <end position="1485"/>
    </location>
</feature>
<dbReference type="InParanoid" id="A0A068VCK1"/>
<dbReference type="InterPro" id="IPR044694">
    <property type="entry name" value="NUP214"/>
</dbReference>
<feature type="compositionally biased region" description="Polar residues" evidence="1">
    <location>
        <begin position="1277"/>
        <end position="1297"/>
    </location>
</feature>
<feature type="compositionally biased region" description="Low complexity" evidence="1">
    <location>
        <begin position="1233"/>
        <end position="1248"/>
    </location>
</feature>
<accession>A0A068VCK1</accession>
<protein>
    <recommendedName>
        <fullName evidence="4">Nuclear pore complex protein NUP214</fullName>
    </recommendedName>
</protein>
<feature type="compositionally biased region" description="Basic and acidic residues" evidence="1">
    <location>
        <begin position="1024"/>
        <end position="1037"/>
    </location>
</feature>
<dbReference type="OrthoDB" id="248320at2759"/>
<feature type="region of interest" description="Disordered" evidence="1">
    <location>
        <begin position="1017"/>
        <end position="1103"/>
    </location>
</feature>
<evidence type="ECO:0000313" key="2">
    <source>
        <dbReference type="EMBL" id="CDP18570.1"/>
    </source>
</evidence>
<dbReference type="PhylomeDB" id="A0A068VCK1"/>
<sequence length="1754" mass="186679">MTTEKNSEGPGKPAIQLDQVIEGDTIGSRNYRFVKVGESVPIKPPGKDDSLYDSHNPPSKPLAVSERFRLLFIAHSNGFYVARTKEVMGLAEEIKDNGSSQSIDELSILNLSIGRVSILALSSGDSLLAASVANQLHFFSISALLHKEQKPAFSVCLDDFSCIKDMKWARKAEKNYVVLSSDGKLHQGIGQGSPMNVMDNVDAVEWSPDGAFVAVARKNVLGIMSSQFTEKLSFSLSSTSIIGTLSILWSLIHLDSIRWLRTDSIVLGCLEGGDESEQGSYFIQVIATQSLEITDACSKPVVLSFSDAFLDYQDNVVPGATGPNLFVSYLDHQKLAFIANRKNLSQHIVLLDWSQDGNKNEPAIVELLNDAWRAYIESQGNGDDNLILASYVDKVSQNHEIRCIVGEAETELSPCCILLCLTIDGKLSVFHFFSATGALGSPEVIADSDGKEDGYAVMLPEHGLSEISSEVREQNVQHVSLCLEPDDSGMAEPHTVDDVVTGNSKLSASWESKKPDKQSSFDNLEQKPPKSFEKPNGDNEETFTIPMPNQDGGNQELLSAEKPGPKSEDLPSKTCHLEAPGIRDRDFCKTEAFSVAKPHVNSFSVSTDLSSQSISKNLQASGSLEFRENYVLTDLRTASPSFSIAKSTLLETSDEKSLLSSIGIIDKKSPGIPDRNTLHSTGCLFQSPPKSKETAAPAVTIDSSGQRPMAKMGDIGSVSAFGNSQVILQESFASGLSSVPRIYEENLSASSQWPNNEQKLSKQICNVEVMARKMDSLLEAIGGAGGFRDASTTSQEDSVVALEEGLWTISERCRMWRGVLEERLREIQLLLDKTVQVSAKRICLQGIFQQATDKWYWDLWNCQKLSSELELKRKHIIEVDQDLTSQLVELERHFNTIEFNRFGKSEVAQTNPRAIQRSHGKSRQQSFYSLQNTMGAQLAAAEKLSECLRKQMAALNVQCPAKKQNLRRELFETLGLTYDGASYNSPSNQKASDTLTKQLLKTSCSSVSAKELSCRNQYTPVKASESESVRRRRDSLDQKWSSSEAPKTTLKRIIVQGEHENSSTNRLPSKAEEKHLKLRPPKGSAAAHSILSDSSATSTLQSKSPIVAEKHVKQSIEYSMAPSQSADALADPAKQVSREGSPAVWQLSASTASANLNGTRENHTSLWKSKSGLPLVRTSESLSGSDSRCIQQSKLPCFDAPSIPERLPGVSMTSSKNDVEIPNNEVPRKEVKNTLTTTKSSLSDSNSSYKASVSPAEPIALSPSFSQKSVDTEIAKSKSSPGETTLPSPASLTPQVNLSSTTSSSLSKASAATSSSAMLSGKFSPSEFRTETHQNASNLIVSSSLTSASSLPFSIPKLDGFSSTTLLFKNGNAGTLETGSQPLVSVFGSKRDGDSTKGTRLSNSSSAIGEAFELPVSVSQLGLANDTSNFGTERTTQSTPVTELSPSLKSENQPSISSMSDATTEMAPYGKLQQPWPSTTNSPAATVSGMPNDGKNGSSAVSDEDEMEEEAPEGSLTTELALGNLGGFGIGSTPNSTLGRPNPFGGEMLHKAATSPSSPFTLPTPSGELFRPASFNFQSPLYSQPSQSANIGAFSSAFNTGNTSQGATASGFGQPGQFGSGQQALGSVLGAFGQSRQLGASPPRSGIPPPSGLTGMSTGGFGGGFSSVASAGGGFASLATGGGFAAAAMTGGGGGFAAAATAGGGFAAAAPAGSGFASGGFGAFSTQGGGGFSTFATSSGAGRPPSELFTQMRK</sequence>
<dbReference type="SUPFAM" id="SSF117289">
    <property type="entry name" value="Nucleoporin domain"/>
    <property type="match status" value="1"/>
</dbReference>
<dbReference type="EMBL" id="HG739340">
    <property type="protein sequence ID" value="CDP18570.1"/>
    <property type="molecule type" value="Genomic_DNA"/>
</dbReference>
<dbReference type="GO" id="GO:0017056">
    <property type="term" value="F:structural constituent of nuclear pore"/>
    <property type="evidence" value="ECO:0007669"/>
    <property type="project" value="InterPro"/>
</dbReference>
<feature type="region of interest" description="Disordered" evidence="1">
    <location>
        <begin position="1201"/>
        <end position="1301"/>
    </location>
</feature>
<organism evidence="2 3">
    <name type="scientific">Coffea canephora</name>
    <name type="common">Robusta coffee</name>
    <dbReference type="NCBI Taxonomy" id="49390"/>
    <lineage>
        <taxon>Eukaryota</taxon>
        <taxon>Viridiplantae</taxon>
        <taxon>Streptophyta</taxon>
        <taxon>Embryophyta</taxon>
        <taxon>Tracheophyta</taxon>
        <taxon>Spermatophyta</taxon>
        <taxon>Magnoliopsida</taxon>
        <taxon>eudicotyledons</taxon>
        <taxon>Gunneridae</taxon>
        <taxon>Pentapetalae</taxon>
        <taxon>asterids</taxon>
        <taxon>lamiids</taxon>
        <taxon>Gentianales</taxon>
        <taxon>Rubiaceae</taxon>
        <taxon>Ixoroideae</taxon>
        <taxon>Gardenieae complex</taxon>
        <taxon>Bertiereae - Coffeeae clade</taxon>
        <taxon>Coffeeae</taxon>
        <taxon>Coffea</taxon>
    </lineage>
</organism>
<name>A0A068VCK1_COFCA</name>
<dbReference type="PANTHER" id="PTHR34418">
    <property type="entry name" value="NUCLEAR PORE COMPLEX PROTEIN NUP214 ISOFORM X1"/>
    <property type="match status" value="1"/>
</dbReference>
<dbReference type="FunCoup" id="A0A068VCK1">
    <property type="interactions" value="1346"/>
</dbReference>
<feature type="region of interest" description="Disordered" evidence="1">
    <location>
        <begin position="1527"/>
        <end position="1561"/>
    </location>
</feature>
<feature type="compositionally biased region" description="Acidic residues" evidence="1">
    <location>
        <begin position="1502"/>
        <end position="1512"/>
    </location>
</feature>